<dbReference type="EMBL" id="BRXW01000248">
    <property type="protein sequence ID" value="GMI16290.1"/>
    <property type="molecule type" value="Genomic_DNA"/>
</dbReference>
<protein>
    <submittedName>
        <fullName evidence="1">Uncharacterized protein</fullName>
    </submittedName>
</protein>
<gene>
    <name evidence="1" type="ORF">TrLO_g11948</name>
</gene>
<accession>A0A9W7FQG1</accession>
<evidence type="ECO:0000313" key="1">
    <source>
        <dbReference type="EMBL" id="GMI16290.1"/>
    </source>
</evidence>
<organism evidence="1 2">
    <name type="scientific">Triparma laevis f. longispina</name>
    <dbReference type="NCBI Taxonomy" id="1714387"/>
    <lineage>
        <taxon>Eukaryota</taxon>
        <taxon>Sar</taxon>
        <taxon>Stramenopiles</taxon>
        <taxon>Ochrophyta</taxon>
        <taxon>Bolidophyceae</taxon>
        <taxon>Parmales</taxon>
        <taxon>Triparmaceae</taxon>
        <taxon>Triparma</taxon>
    </lineage>
</organism>
<sequence>MVDENTMIVGLEDIEDDNFPIGTGKKYVRASSGCFWKYEKLPEMNGILQTREEDAGGAEASAQFEALFEERKGWEWSSRSFGLADNKVQANAVGGKGWGSTSVNVRAEMEEVRRRREERIAAFLWDFGSRANMEISGDVERTLEEDEEGAGGFKKIVKQRQQMLSSHGDRHRDRTFASEMALQRADKNTIIILVAPIAGGHERATVVARGSVIVGNASAIEIADILIYFQRLVSLKEYGVEDGVALAQDLLWMASSVKMRVERLAEVLKANRAMRQLTKTLPWFEAMMAFAI</sequence>
<dbReference type="OrthoDB" id="74575at2759"/>
<dbReference type="AlphaFoldDB" id="A0A9W7FQG1"/>
<comment type="caution">
    <text evidence="1">The sequence shown here is derived from an EMBL/GenBank/DDBJ whole genome shotgun (WGS) entry which is preliminary data.</text>
</comment>
<reference evidence="2" key="1">
    <citation type="journal article" date="2023" name="Commun. Biol.">
        <title>Genome analysis of Parmales, the sister group of diatoms, reveals the evolutionary specialization of diatoms from phago-mixotrophs to photoautotrophs.</title>
        <authorList>
            <person name="Ban H."/>
            <person name="Sato S."/>
            <person name="Yoshikawa S."/>
            <person name="Yamada K."/>
            <person name="Nakamura Y."/>
            <person name="Ichinomiya M."/>
            <person name="Sato N."/>
            <person name="Blanc-Mathieu R."/>
            <person name="Endo H."/>
            <person name="Kuwata A."/>
            <person name="Ogata H."/>
        </authorList>
    </citation>
    <scope>NUCLEOTIDE SEQUENCE [LARGE SCALE GENOMIC DNA]</scope>
    <source>
        <strain evidence="2">NIES 3700</strain>
    </source>
</reference>
<keyword evidence="2" id="KW-1185">Reference proteome</keyword>
<evidence type="ECO:0000313" key="2">
    <source>
        <dbReference type="Proteomes" id="UP001165122"/>
    </source>
</evidence>
<proteinExistence type="predicted"/>
<dbReference type="Proteomes" id="UP001165122">
    <property type="component" value="Unassembled WGS sequence"/>
</dbReference>
<name>A0A9W7FQG1_9STRA</name>